<feature type="transmembrane region" description="Helical" evidence="1">
    <location>
        <begin position="62"/>
        <end position="79"/>
    </location>
</feature>
<protein>
    <submittedName>
        <fullName evidence="2">NADH dehydrogenase subunit 4L</fullName>
    </submittedName>
</protein>
<geneLocation type="mitochondrion" evidence="2"/>
<keyword evidence="2" id="KW-0496">Mitochondrion</keyword>
<keyword evidence="1" id="KW-1133">Transmembrane helix</keyword>
<keyword evidence="1" id="KW-0812">Transmembrane</keyword>
<feature type="transmembrane region" description="Helical" evidence="1">
    <location>
        <begin position="7"/>
        <end position="24"/>
    </location>
</feature>
<evidence type="ECO:0000256" key="1">
    <source>
        <dbReference type="SAM" id="Phobius"/>
    </source>
</evidence>
<dbReference type="AlphaFoldDB" id="A0A0R4Z2V3"/>
<keyword evidence="1" id="KW-0472">Membrane</keyword>
<gene>
    <name evidence="2" type="primary">ND4L</name>
</gene>
<organism evidence="2">
    <name type="scientific">Lamprotula tortuosa</name>
    <dbReference type="NCBI Taxonomy" id="332607"/>
    <lineage>
        <taxon>Eukaryota</taxon>
        <taxon>Metazoa</taxon>
        <taxon>Spiralia</taxon>
        <taxon>Lophotrochozoa</taxon>
        <taxon>Mollusca</taxon>
        <taxon>Bivalvia</taxon>
        <taxon>Autobranchia</taxon>
        <taxon>Heteroconchia</taxon>
        <taxon>Palaeoheterodonta</taxon>
        <taxon>Unionida</taxon>
        <taxon>Unionoidea</taxon>
        <taxon>Unionidae</taxon>
        <taxon>Gonideinae</taxon>
        <taxon>Lamprotula</taxon>
    </lineage>
</organism>
<dbReference type="EMBL" id="KC441487">
    <property type="protein sequence ID" value="AGG20136.1"/>
    <property type="molecule type" value="Genomic_DNA"/>
</dbReference>
<proteinExistence type="predicted"/>
<accession>A0A0R4Z2V3</accession>
<reference evidence="2" key="1">
    <citation type="submission" date="2013-01" db="EMBL/GenBank/DDBJ databases">
        <authorList>
            <person name="Jiao Y.-Y."/>
            <person name="Chen X."/>
            <person name="Wu J."/>
        </authorList>
    </citation>
    <scope>NUCLEOTIDE SEQUENCE</scope>
</reference>
<evidence type="ECO:0000313" key="2">
    <source>
        <dbReference type="EMBL" id="AGG20136.1"/>
    </source>
</evidence>
<sequence>MVSMKFSLKVFIVLLYLLLDYVVFCCSDMAFSEFCLVLSLLVLLYALILYLGSSMHKELLRLYWFSCVLSFVLYLFAYLW</sequence>
<feature type="transmembrane region" description="Helical" evidence="1">
    <location>
        <begin position="30"/>
        <end position="50"/>
    </location>
</feature>
<name>A0A0R4Z2V3_9BIVA</name>